<name>A0A1H9D669_9GAMM</name>
<feature type="domain" description="Cation/H+ exchanger transmembrane" evidence="12">
    <location>
        <begin position="10"/>
        <end position="418"/>
    </location>
</feature>
<accession>A0A1H9D669</accession>
<keyword evidence="4" id="KW-1003">Cell membrane</keyword>
<evidence type="ECO:0000313" key="14">
    <source>
        <dbReference type="Proteomes" id="UP000199267"/>
    </source>
</evidence>
<evidence type="ECO:0000256" key="7">
    <source>
        <dbReference type="ARBA" id="ARBA00023053"/>
    </source>
</evidence>
<feature type="transmembrane region" description="Helical" evidence="11">
    <location>
        <begin position="355"/>
        <end position="381"/>
    </location>
</feature>
<keyword evidence="9 11" id="KW-0472">Membrane</keyword>
<evidence type="ECO:0000256" key="3">
    <source>
        <dbReference type="ARBA" id="ARBA00022449"/>
    </source>
</evidence>
<comment type="function">
    <text evidence="11">Na(+)/H(+) antiporter that extrudes sodium in exchange for external protons.</text>
</comment>
<feature type="transmembrane region" description="Helical" evidence="11">
    <location>
        <begin position="113"/>
        <end position="134"/>
    </location>
</feature>
<keyword evidence="8 11" id="KW-0406">Ion transport</keyword>
<feature type="transmembrane region" description="Helical" evidence="11">
    <location>
        <begin position="393"/>
        <end position="417"/>
    </location>
</feature>
<dbReference type="PANTHER" id="PTHR10110">
    <property type="entry name" value="SODIUM/HYDROGEN EXCHANGER"/>
    <property type="match status" value="1"/>
</dbReference>
<keyword evidence="7 11" id="KW-0915">Sodium</keyword>
<dbReference type="RefSeq" id="WP_090620036.1">
    <property type="nucleotide sequence ID" value="NZ_FOFJ01000006.1"/>
</dbReference>
<dbReference type="PANTHER" id="PTHR10110:SF86">
    <property type="entry name" value="SODIUM_HYDROGEN EXCHANGER 7"/>
    <property type="match status" value="1"/>
</dbReference>
<keyword evidence="2 11" id="KW-0813">Transport</keyword>
<gene>
    <name evidence="13" type="ORF">SAMN04244573_00990</name>
</gene>
<evidence type="ECO:0000256" key="4">
    <source>
        <dbReference type="ARBA" id="ARBA00022475"/>
    </source>
</evidence>
<comment type="similarity">
    <text evidence="11">Belongs to the monovalent cation:proton antiporter 1 (CPA1) transporter (TC 2.A.36) family.</text>
</comment>
<dbReference type="AlphaFoldDB" id="A0A1H9D669"/>
<evidence type="ECO:0000256" key="9">
    <source>
        <dbReference type="ARBA" id="ARBA00023136"/>
    </source>
</evidence>
<evidence type="ECO:0000259" key="12">
    <source>
        <dbReference type="Pfam" id="PF00999"/>
    </source>
</evidence>
<evidence type="ECO:0000256" key="2">
    <source>
        <dbReference type="ARBA" id="ARBA00022448"/>
    </source>
</evidence>
<keyword evidence="11" id="KW-0997">Cell inner membrane</keyword>
<dbReference type="InterPro" id="IPR004705">
    <property type="entry name" value="Cation/H_exchanger_CPA1_bac"/>
</dbReference>
<evidence type="ECO:0000256" key="11">
    <source>
        <dbReference type="RuleBase" id="RU366002"/>
    </source>
</evidence>
<evidence type="ECO:0000313" key="13">
    <source>
        <dbReference type="EMBL" id="SEQ08992.1"/>
    </source>
</evidence>
<dbReference type="GO" id="GO:0015386">
    <property type="term" value="F:potassium:proton antiporter activity"/>
    <property type="evidence" value="ECO:0007669"/>
    <property type="project" value="TreeGrafter"/>
</dbReference>
<feature type="transmembrane region" description="Helical" evidence="11">
    <location>
        <begin position="31"/>
        <end position="47"/>
    </location>
</feature>
<feature type="transmembrane region" description="Helical" evidence="11">
    <location>
        <begin position="269"/>
        <end position="290"/>
    </location>
</feature>
<dbReference type="GO" id="GO:0005886">
    <property type="term" value="C:plasma membrane"/>
    <property type="evidence" value="ECO:0007669"/>
    <property type="project" value="UniProtKB-SubCell"/>
</dbReference>
<dbReference type="Gene3D" id="6.10.140.1330">
    <property type="match status" value="1"/>
</dbReference>
<reference evidence="13 14" key="1">
    <citation type="submission" date="2016-10" db="EMBL/GenBank/DDBJ databases">
        <authorList>
            <person name="de Groot N.N."/>
        </authorList>
    </citation>
    <scope>NUCLEOTIDE SEQUENCE [LARGE SCALE GENOMIC DNA]</scope>
    <source>
        <strain evidence="13 14">DSM 378</strain>
    </source>
</reference>
<feature type="transmembrane region" description="Helical" evidence="11">
    <location>
        <begin position="83"/>
        <end position="106"/>
    </location>
</feature>
<feature type="transmembrane region" description="Helical" evidence="11">
    <location>
        <begin position="54"/>
        <end position="71"/>
    </location>
</feature>
<feature type="transmembrane region" description="Helical" evidence="11">
    <location>
        <begin position="179"/>
        <end position="199"/>
    </location>
</feature>
<keyword evidence="3 11" id="KW-0050">Antiport</keyword>
<proteinExistence type="inferred from homology"/>
<keyword evidence="10 11" id="KW-0739">Sodium transport</keyword>
<dbReference type="NCBIfam" id="TIGR00831">
    <property type="entry name" value="a_cpa1"/>
    <property type="match status" value="1"/>
</dbReference>
<sequence>MQLLYTILIMLLVVGGTRITAQFIPIPLPLIQILIGALLALPGFGLHVRLDPELFLLLFIPPLLFVDGWRMPKGEFWRLRTPILLLAFGLVLFTVLGAGWLIHLLLPQIPLAAAFALAAVLSPTDAVAVSAIVHGRLPRTLMNILQGEALMNDASGLVAFKFAVVAALTGVFSPAEAGLEFVLVALGGLVVGMVLSSALGRFRAWMIGLGWEEPAPHVMFMLLLPFAAYVAAEHLGVSGILSAVAAGMLQSRLDLLPRQTTTRLLNRSVWALLEFTFNGLIFLLLGLQLPDIVKVSVGEGELLWSSAGQMAIYVGQVYLALMLLRFVWTWLYWLVSGALRRWRGLPSGFAGQSSLRLAALITLSGVRGAVTLAGVLSLPLLLGSGAAFPQRDLLIFIAAGVILLSLVVASLGLPLLLRGLPADNEEARQLELQRHRTRTVEAAIRALEAQSDEPSLNAEGMALAAEVKAKIMAEYRQQLAHDDSGEARARLRQMNALEQRLRLQALRAQRLELYRLRHRHQVDDDLLGEILRELDISEARLYRG</sequence>
<dbReference type="GO" id="GO:0098719">
    <property type="term" value="P:sodium ion import across plasma membrane"/>
    <property type="evidence" value="ECO:0007669"/>
    <property type="project" value="TreeGrafter"/>
</dbReference>
<dbReference type="Proteomes" id="UP000199267">
    <property type="component" value="Unassembled WGS sequence"/>
</dbReference>
<comment type="subcellular location">
    <subcellularLocation>
        <location evidence="11">Cell inner membrane</location>
        <topology evidence="11">Multi-pass membrane protein</topology>
    </subcellularLocation>
    <subcellularLocation>
        <location evidence="1">Cell membrane</location>
        <topology evidence="1">Multi-pass membrane protein</topology>
    </subcellularLocation>
</comment>
<feature type="transmembrane region" description="Helical" evidence="11">
    <location>
        <begin position="154"/>
        <end position="172"/>
    </location>
</feature>
<protein>
    <submittedName>
        <fullName evidence="13">Sodium/proton antiporter, CPA1 family (TC 2.A.36)</fullName>
    </submittedName>
</protein>
<dbReference type="EMBL" id="FOFJ01000006">
    <property type="protein sequence ID" value="SEQ08992.1"/>
    <property type="molecule type" value="Genomic_DNA"/>
</dbReference>
<dbReference type="GO" id="GO:0051453">
    <property type="term" value="P:regulation of intracellular pH"/>
    <property type="evidence" value="ECO:0007669"/>
    <property type="project" value="TreeGrafter"/>
</dbReference>
<dbReference type="InterPro" id="IPR018422">
    <property type="entry name" value="Cation/H_exchanger_CPA1"/>
</dbReference>
<keyword evidence="6 11" id="KW-1133">Transmembrane helix</keyword>
<dbReference type="GO" id="GO:0015385">
    <property type="term" value="F:sodium:proton antiporter activity"/>
    <property type="evidence" value="ECO:0007669"/>
    <property type="project" value="InterPro"/>
</dbReference>
<organism evidence="13 14">
    <name type="scientific">Azotobacter beijerinckii</name>
    <dbReference type="NCBI Taxonomy" id="170623"/>
    <lineage>
        <taxon>Bacteria</taxon>
        <taxon>Pseudomonadati</taxon>
        <taxon>Pseudomonadota</taxon>
        <taxon>Gammaproteobacteria</taxon>
        <taxon>Pseudomonadales</taxon>
        <taxon>Pseudomonadaceae</taxon>
        <taxon>Azotobacter</taxon>
    </lineage>
</organism>
<evidence type="ECO:0000256" key="1">
    <source>
        <dbReference type="ARBA" id="ARBA00004651"/>
    </source>
</evidence>
<evidence type="ECO:0000256" key="8">
    <source>
        <dbReference type="ARBA" id="ARBA00023065"/>
    </source>
</evidence>
<keyword evidence="5 11" id="KW-0812">Transmembrane</keyword>
<evidence type="ECO:0000256" key="5">
    <source>
        <dbReference type="ARBA" id="ARBA00022692"/>
    </source>
</evidence>
<evidence type="ECO:0000256" key="10">
    <source>
        <dbReference type="ARBA" id="ARBA00023201"/>
    </source>
</evidence>
<evidence type="ECO:0000256" key="6">
    <source>
        <dbReference type="ARBA" id="ARBA00022989"/>
    </source>
</evidence>
<feature type="transmembrane region" description="Helical" evidence="11">
    <location>
        <begin position="310"/>
        <end position="335"/>
    </location>
</feature>
<dbReference type="InterPro" id="IPR006153">
    <property type="entry name" value="Cation/H_exchanger_TM"/>
</dbReference>
<comment type="caution">
    <text evidence="11">Lacks conserved residue(s) required for the propagation of feature annotation.</text>
</comment>
<dbReference type="Pfam" id="PF00999">
    <property type="entry name" value="Na_H_Exchanger"/>
    <property type="match status" value="1"/>
</dbReference>